<dbReference type="PROSITE" id="PS00973">
    <property type="entry name" value="USP_2"/>
    <property type="match status" value="1"/>
</dbReference>
<evidence type="ECO:0000256" key="2">
    <source>
        <dbReference type="ARBA" id="ARBA00009085"/>
    </source>
</evidence>
<dbReference type="InterPro" id="IPR050164">
    <property type="entry name" value="Peptidase_C19"/>
</dbReference>
<dbReference type="EMBL" id="KF516659">
    <property type="protein sequence ID" value="AII16563.1"/>
    <property type="molecule type" value="mRNA"/>
</dbReference>
<keyword evidence="8" id="KW-0788">Thiol protease</keyword>
<evidence type="ECO:0000256" key="9">
    <source>
        <dbReference type="SAM" id="MobiDB-lite"/>
    </source>
</evidence>
<feature type="compositionally biased region" description="Low complexity" evidence="9">
    <location>
        <begin position="1298"/>
        <end position="1310"/>
    </location>
</feature>
<dbReference type="InterPro" id="IPR047061">
    <property type="entry name" value="UBP24_Ubl"/>
</dbReference>
<dbReference type="GO" id="GO:0004843">
    <property type="term" value="F:cysteine-type deubiquitinase activity"/>
    <property type="evidence" value="ECO:0007669"/>
    <property type="project" value="UniProtKB-EC"/>
</dbReference>
<evidence type="ECO:0000256" key="3">
    <source>
        <dbReference type="ARBA" id="ARBA00012759"/>
    </source>
</evidence>
<keyword evidence="5" id="KW-0645">Protease</keyword>
<dbReference type="Pfam" id="PF25010">
    <property type="entry name" value="ARM_UBP24_USP9X-Y"/>
    <property type="match status" value="1"/>
</dbReference>
<feature type="domain" description="USP" evidence="11">
    <location>
        <begin position="1637"/>
        <end position="1989"/>
    </location>
</feature>
<feature type="domain" description="UBA" evidence="10">
    <location>
        <begin position="1"/>
        <end position="42"/>
    </location>
</feature>
<dbReference type="InterPro" id="IPR028889">
    <property type="entry name" value="USP"/>
</dbReference>
<dbReference type="GO" id="GO:0006508">
    <property type="term" value="P:proteolysis"/>
    <property type="evidence" value="ECO:0007669"/>
    <property type="project" value="UniProtKB-KW"/>
</dbReference>
<dbReference type="GO" id="GO:0005829">
    <property type="term" value="C:cytosol"/>
    <property type="evidence" value="ECO:0007669"/>
    <property type="project" value="TreeGrafter"/>
</dbReference>
<dbReference type="InterPro" id="IPR018200">
    <property type="entry name" value="USP_CS"/>
</dbReference>
<keyword evidence="4" id="KW-0597">Phosphoprotein</keyword>
<dbReference type="FunFam" id="3.90.70.10:FF:000022">
    <property type="entry name" value="Ubiquitin carboxyl-terminal hydrolase 24"/>
    <property type="match status" value="1"/>
</dbReference>
<sequence>MDEDENISLLLSMGFPNIGEIKRALRLAKNDISEAVAILTNDAPMASYGSSGDVGCDIDMKEASDEDKVASLEFPGANLYELERRVFQDNWSIPYKRDESLGKCLLASTKLAREGLLTDEAMDAECRKFIDCVMPEAFKKLLTSNATSKWHSEIQEGIYTMLDLFLDLILARLPHPPIPVSMLNTLALSLDLDNDWNYKNRDQMPMGREQHYTSTSLTASKYGWACDLINRFGEGGGFALLAECSNRESVTGKELTALINVLANCAEVLNKDVLQPILLPCRDRAFLHVSRMTEADLKTKEATAISDLLAGLRLLCHFFWPDKSEECVSLRLELICRMLKTPQFNTRMNGLKEVSRLIAESEQGPLNYRHRTITNISADVLVDWMADNKVLSVALEGNIDQAQYTDRIKAIVEFLCPRLQREDLDKIWRLHDASSNSQIMENVHTIMASAASKFNLEQYEYLTSLIKAKWEASNDRVREKLLLLIGQIGREAKQAKSIQATLQLLWEVSHLETLPRQLVERALAEQLAIITEMNLNRDALRKTYINECLEDIKKANKANVLPAVIHLHKLCKSYSKASTSSLYQKADKATLSELSKKHEIVKLLSCSLSRAHQWACEAAAAGAKKSSLSKHTIVDGRYSHEQFIDEHLQLMKFFLQEGDLYLSWGRTKELWDTLVENPRAIEFDKESCLAWFKDCLNDLENDTQLDFFKQKLLSIAPCDVSACSFECFMEYLESVNINAGKMRKNAAILVVESQDLIGIEYLWTLVTDCPHEGIAEDAIEYLLKLSFLNVTNKLKKEASLLHKKFVANCYDQLEAVIEVSSLADGQEAVHEGCELETSIAEGLTMHTTTSKNASSTPFNAKGIRLQMIRRLIHLAERYVFAVEETHPGCRTIYPHANTFYGHPFRLKVLYETKKEEFFIESHSNEMIRTLKREISERLMHNVSDLTFNCGDQCLGSTKDSWLVISLGKRDEMQVWSVKLNPIHASTSSSVSVFDEQAAASTSAATQCLDTRQAHMEDMEKNLPGVIIANEEKVFPLLYKLGMLRDPKALKALRKLFHLLPTDTQVVESFASITYGAANSAMGTADASPKMSPRKASTSSIGSPETAKETLHKMFDITIANMSPFRILYNLEVLSGLLMPTTYSVSVLQFSSSFLHSGGLRVVLRLFEKDALPCDMDYEMRQSVYTIALQVARFLLCGQGVVQRSVSHAAKVVTSPLTKPTPPKKSALDASVAKSPLALSAHKIVQMPELEFLEMTTCLVRLVWAAGAGNLQLATSRAQERESSGHPMKVLASRRSRDSSTGSSTSSESGGLLQDHHPATSCSGGGPFAAKSLEVHDDDARIATEAFDLLTTCLQLRAQNISAFFTLPYATEFIIETLLGSASQLVRSAACVQLQKLARIRAPGAVRALSLDELVTLNNPLSSRYMLTKLVLKAPVPLWMPSCKARGLSHILLGQCQEYFDLRCSLLQDLSKADQESLGENAKSMLDDELSFLHNYAPCSRLEDCTLLAGHLRLVEALLSADGVSAREVGATVIGLIMDSYLFPASKMISEGALSGGGGSGEITTAMVHARNINPRCDTPESRVAAYSLLTKLSKDCSANLSMVVNFLVKMHHTYDEGLAKEFSYEPLVERRAACNYVGLKNAGATCYMNSVLQQLFCVPGLGDSVLSCHDEDDAEDFLHEDECIFYQLQNLFGHLRASKLQYYVPDKFWHNFRLFGKKVNVREQQDAFEFYTQIIDQVDELLASKKRPKIFTNFFEGTFSDQMICQDCPHRYEREQPFMALNLTIKSNSLLESLDQFVRGELLDGDNAYFCEKCQEKRSTIKRMCIRSLPKTLVIQLKRFHYDWETNRAVKFDDYFEFPWCLEMGPYTTEGIRQAEKEAASEAANGVKVKRVSIRREASFQYDLVGVVVHSGQANAGHYYSLIKDRYRTNKWFKFNDTTVDEFEMTEDSLKQECFGGTFKVKKGSSGSTSLPEDRQRYWNAYMLFYESKAAIIGQRRASERKMQTTSTSIFSLSSAPSVRKTSTPAAPPRESLSQLSDLLEKGEKTGLFHKNFGGRMPPRIEQGIQEENLRFLLNRDVYCDDYYKFISNLVSANLLPSTKAVKLNETLAEQSVTLATHFLLNTYAHMKRRDKSMMNDLLDAVEGYIEASALAAQSLLAFLASTEGLRYIRPFLLECPIKEVRTDYLRLLERSMHYYLAHFKTTDCDLVERLLSVMVNLIKEDVANHIKSSAQFFAFITKFARLGQAQCEQLLRRQFFEAMSRLLLGTDPEALSAAGDDGVTTLRQRKWAQSQSRELGDLHTALSTLVLSCDTSTFRGTEPGERMEKKTPIPPGVSAILYGQIAPLYIREAVSACREVVSSAVPTIIQALAHSMHSSATFSRLLIEELMKQYNSVGSGELKNLSTLLVEVLTLPDELQGSRLDYAMDGNVEQKIDGLLEVVDKHQTCDSCRAYQCIKTLVTAANKSGNVKEKLLQDAEKWQWAVNWLREKIDQDEAVSTTSALQPSTSLWATDASNEDSLTKTFHRTTSALVTLEEANAILAEFDQ</sequence>
<evidence type="ECO:0000256" key="7">
    <source>
        <dbReference type="ARBA" id="ARBA00022801"/>
    </source>
</evidence>
<dbReference type="Gene3D" id="3.90.70.10">
    <property type="entry name" value="Cysteine proteinases"/>
    <property type="match status" value="1"/>
</dbReference>
<dbReference type="PROSITE" id="PS00972">
    <property type="entry name" value="USP_1"/>
    <property type="match status" value="1"/>
</dbReference>
<dbReference type="SMART" id="SM00165">
    <property type="entry name" value="UBA"/>
    <property type="match status" value="1"/>
</dbReference>
<keyword evidence="7 12" id="KW-0378">Hydrolase</keyword>
<dbReference type="SUPFAM" id="SSF48371">
    <property type="entry name" value="ARM repeat"/>
    <property type="match status" value="1"/>
</dbReference>
<feature type="compositionally biased region" description="Polar residues" evidence="9">
    <location>
        <begin position="2014"/>
        <end position="2025"/>
    </location>
</feature>
<protein>
    <recommendedName>
        <fullName evidence="3">ubiquitinyl hydrolase 1</fullName>
        <ecNumber evidence="3">3.4.19.12</ecNumber>
    </recommendedName>
</protein>
<dbReference type="InterPro" id="IPR021905">
    <property type="entry name" value="DUF3517"/>
</dbReference>
<feature type="non-terminal residue" evidence="12">
    <location>
        <position position="2545"/>
    </location>
</feature>
<name>A0A076FEU9_PARNA</name>
<dbReference type="PANTHER" id="PTHR24006">
    <property type="entry name" value="UBIQUITIN CARBOXYL-TERMINAL HYDROLASE"/>
    <property type="match status" value="1"/>
</dbReference>
<feature type="region of interest" description="Disordered" evidence="9">
    <location>
        <begin position="2014"/>
        <end position="2033"/>
    </location>
</feature>
<dbReference type="GO" id="GO:0016579">
    <property type="term" value="P:protein deubiquitination"/>
    <property type="evidence" value="ECO:0007669"/>
    <property type="project" value="InterPro"/>
</dbReference>
<evidence type="ECO:0000256" key="6">
    <source>
        <dbReference type="ARBA" id="ARBA00022786"/>
    </source>
</evidence>
<dbReference type="Pfam" id="PF22900">
    <property type="entry name" value="UCH_UBL1"/>
    <property type="match status" value="1"/>
</dbReference>
<dbReference type="Pfam" id="PF12030">
    <property type="entry name" value="DUF3517"/>
    <property type="match status" value="1"/>
</dbReference>
<evidence type="ECO:0000256" key="8">
    <source>
        <dbReference type="ARBA" id="ARBA00022807"/>
    </source>
</evidence>
<dbReference type="CDD" id="cd02659">
    <property type="entry name" value="peptidase_C19C"/>
    <property type="match status" value="1"/>
</dbReference>
<evidence type="ECO:0000313" key="12">
    <source>
        <dbReference type="EMBL" id="AII16563.1"/>
    </source>
</evidence>
<dbReference type="PROSITE" id="PS50030">
    <property type="entry name" value="UBA"/>
    <property type="match status" value="1"/>
</dbReference>
<dbReference type="InterPro" id="IPR038765">
    <property type="entry name" value="Papain-like_cys_pep_sf"/>
</dbReference>
<evidence type="ECO:0000256" key="1">
    <source>
        <dbReference type="ARBA" id="ARBA00000707"/>
    </source>
</evidence>
<comment type="similarity">
    <text evidence="2">Belongs to the peptidase C19 family.</text>
</comment>
<evidence type="ECO:0000259" key="11">
    <source>
        <dbReference type="PROSITE" id="PS50235"/>
    </source>
</evidence>
<dbReference type="PROSITE" id="PS50235">
    <property type="entry name" value="USP_3"/>
    <property type="match status" value="1"/>
</dbReference>
<dbReference type="Pfam" id="PF00443">
    <property type="entry name" value="UCH"/>
    <property type="match status" value="1"/>
</dbReference>
<dbReference type="SUPFAM" id="SSF54001">
    <property type="entry name" value="Cysteine proteinases"/>
    <property type="match status" value="1"/>
</dbReference>
<dbReference type="InterPro" id="IPR056850">
    <property type="entry name" value="ARM_UBP34_24_USP9X_Y"/>
</dbReference>
<proteinExistence type="evidence at transcript level"/>
<dbReference type="InterPro" id="IPR001394">
    <property type="entry name" value="Peptidase_C19_UCH"/>
</dbReference>
<feature type="region of interest" description="Disordered" evidence="9">
    <location>
        <begin position="1274"/>
        <end position="1317"/>
    </location>
</feature>
<accession>A0A076FEU9</accession>
<dbReference type="EC" id="3.4.19.12" evidence="3"/>
<reference evidence="12" key="1">
    <citation type="submission" date="2013-08" db="EMBL/GenBank/DDBJ databases">
        <title>Paracyclopina nana immune related genes.</title>
        <authorList>
            <person name="Kim B.-M."/>
            <person name="Rhee J.-S."/>
            <person name="Lee J.-S."/>
        </authorList>
    </citation>
    <scope>NUCLEOTIDE SEQUENCE</scope>
</reference>
<evidence type="ECO:0000259" key="10">
    <source>
        <dbReference type="PROSITE" id="PS50030"/>
    </source>
</evidence>
<dbReference type="GO" id="GO:0005634">
    <property type="term" value="C:nucleus"/>
    <property type="evidence" value="ECO:0007669"/>
    <property type="project" value="TreeGrafter"/>
</dbReference>
<dbReference type="InterPro" id="IPR055176">
    <property type="entry name" value="UBP24/USP9X/USP9Y_UBL"/>
</dbReference>
<dbReference type="InterPro" id="IPR016024">
    <property type="entry name" value="ARM-type_fold"/>
</dbReference>
<dbReference type="PANTHER" id="PTHR24006:SF943">
    <property type="entry name" value="UBIQUITIN CARBOXYL-TERMINAL HYDROLASE PUF"/>
    <property type="match status" value="1"/>
</dbReference>
<organism evidence="12">
    <name type="scientific">Paracyclopina nana</name>
    <name type="common">Marine copepod</name>
    <dbReference type="NCBI Taxonomy" id="565004"/>
    <lineage>
        <taxon>Eukaryota</taxon>
        <taxon>Metazoa</taxon>
        <taxon>Ecdysozoa</taxon>
        <taxon>Arthropoda</taxon>
        <taxon>Crustacea</taxon>
        <taxon>Multicrustacea</taxon>
        <taxon>Hexanauplia</taxon>
        <taxon>Copepoda</taxon>
        <taxon>Cyclopoida</taxon>
        <taxon>Cyclopettidae</taxon>
        <taxon>Paracyclopina</taxon>
    </lineage>
</organism>
<keyword evidence="6" id="KW-0833">Ubl conjugation pathway</keyword>
<feature type="region of interest" description="Disordered" evidence="9">
    <location>
        <begin position="1081"/>
        <end position="1102"/>
    </location>
</feature>
<evidence type="ECO:0000256" key="5">
    <source>
        <dbReference type="ARBA" id="ARBA00022670"/>
    </source>
</evidence>
<evidence type="ECO:0000256" key="4">
    <source>
        <dbReference type="ARBA" id="ARBA00022553"/>
    </source>
</evidence>
<dbReference type="CDD" id="cd17065">
    <property type="entry name" value="Ubl_UBP24"/>
    <property type="match status" value="1"/>
</dbReference>
<comment type="catalytic activity">
    <reaction evidence="1">
        <text>Thiol-dependent hydrolysis of ester, thioester, amide, peptide and isopeptide bonds formed by the C-terminal Gly of ubiquitin (a 76-residue protein attached to proteins as an intracellular targeting signal).</text>
        <dbReference type="EC" id="3.4.19.12"/>
    </reaction>
</comment>
<dbReference type="InterPro" id="IPR015940">
    <property type="entry name" value="UBA"/>
</dbReference>